<dbReference type="Gene3D" id="3.40.50.720">
    <property type="entry name" value="NAD(P)-binding Rossmann-like Domain"/>
    <property type="match status" value="1"/>
</dbReference>
<dbReference type="Pfam" id="PF13561">
    <property type="entry name" value="adh_short_C2"/>
    <property type="match status" value="1"/>
</dbReference>
<dbReference type="PANTHER" id="PTHR42879">
    <property type="entry name" value="3-OXOACYL-(ACYL-CARRIER-PROTEIN) REDUCTASE"/>
    <property type="match status" value="1"/>
</dbReference>
<dbReference type="EMBL" id="RJKX01000011">
    <property type="protein sequence ID" value="ROQ01497.1"/>
    <property type="molecule type" value="Genomic_DNA"/>
</dbReference>
<dbReference type="InterPro" id="IPR057326">
    <property type="entry name" value="KR_dom"/>
</dbReference>
<evidence type="ECO:0000313" key="3">
    <source>
        <dbReference type="EMBL" id="ROQ01497.1"/>
    </source>
</evidence>
<comment type="similarity">
    <text evidence="1">Belongs to the short-chain dehydrogenases/reductases (SDR) family.</text>
</comment>
<dbReference type="SMART" id="SM00822">
    <property type="entry name" value="PKS_KR"/>
    <property type="match status" value="1"/>
</dbReference>
<evidence type="ECO:0000256" key="1">
    <source>
        <dbReference type="ARBA" id="ARBA00006484"/>
    </source>
</evidence>
<dbReference type="OrthoDB" id="9804774at2"/>
<dbReference type="Proteomes" id="UP000278222">
    <property type="component" value="Unassembled WGS sequence"/>
</dbReference>
<dbReference type="FunFam" id="3.40.50.720:FF:000084">
    <property type="entry name" value="Short-chain dehydrogenase reductase"/>
    <property type="match status" value="1"/>
</dbReference>
<dbReference type="RefSeq" id="WP_123688251.1">
    <property type="nucleotide sequence ID" value="NZ_AP019700.1"/>
</dbReference>
<reference evidence="3 4" key="1">
    <citation type="submission" date="2018-11" db="EMBL/GenBank/DDBJ databases">
        <title>Genomic Encyclopedia of Type Strains, Phase IV (KMG-IV): sequencing the most valuable type-strain genomes for metagenomic binning, comparative biology and taxonomic classification.</title>
        <authorList>
            <person name="Goeker M."/>
        </authorList>
    </citation>
    <scope>NUCLEOTIDE SEQUENCE [LARGE SCALE GENOMIC DNA]</scope>
    <source>
        <strain evidence="3 4">DSM 5900</strain>
    </source>
</reference>
<organism evidence="3 4">
    <name type="scientific">Stella humosa</name>
    <dbReference type="NCBI Taxonomy" id="94"/>
    <lineage>
        <taxon>Bacteria</taxon>
        <taxon>Pseudomonadati</taxon>
        <taxon>Pseudomonadota</taxon>
        <taxon>Alphaproteobacteria</taxon>
        <taxon>Rhodospirillales</taxon>
        <taxon>Stellaceae</taxon>
        <taxon>Stella</taxon>
    </lineage>
</organism>
<dbReference type="SUPFAM" id="SSF51735">
    <property type="entry name" value="NAD(P)-binding Rossmann-fold domains"/>
    <property type="match status" value="1"/>
</dbReference>
<proteinExistence type="inferred from homology"/>
<evidence type="ECO:0000313" key="4">
    <source>
        <dbReference type="Proteomes" id="UP000278222"/>
    </source>
</evidence>
<sequence>MELPSGLAVFDLTGRVALVTGASRGIGWEMARALAASGATVALVGRERATLEARVAELEAAGCKAAAIPADLSDAKAGEAVVAACEARFGRVDILVNNAGVNHRRSLQEFELADFERVLATNLTSCFVLAKAAARGMVERGFGRIISTSSIMASTARPTIIAYIAAKGGLTSMTRALATELGPSGITVNAIAPGFIATEMTAPLQQTPAFDAMIGSRTPAGRWGQTDDLSGCAVFLASNAAAYLTGQTIIIDGGLTIAI</sequence>
<gene>
    <name evidence="3" type="ORF">EDC65_0676</name>
</gene>
<protein>
    <submittedName>
        <fullName evidence="3">Gluconate 5-dehydrogenase</fullName>
    </submittedName>
</protein>
<dbReference type="InterPro" id="IPR036291">
    <property type="entry name" value="NAD(P)-bd_dom_sf"/>
</dbReference>
<dbReference type="InterPro" id="IPR002347">
    <property type="entry name" value="SDR_fam"/>
</dbReference>
<dbReference type="PRINTS" id="PR00081">
    <property type="entry name" value="GDHRDH"/>
</dbReference>
<name>A0A3N1MFJ7_9PROT</name>
<dbReference type="AlphaFoldDB" id="A0A3N1MFJ7"/>
<dbReference type="PANTHER" id="PTHR42879:SF2">
    <property type="entry name" value="3-OXOACYL-[ACYL-CARRIER-PROTEIN] REDUCTASE FABG"/>
    <property type="match status" value="1"/>
</dbReference>
<accession>A0A3N1MFJ7</accession>
<evidence type="ECO:0000259" key="2">
    <source>
        <dbReference type="SMART" id="SM00822"/>
    </source>
</evidence>
<dbReference type="InterPro" id="IPR050259">
    <property type="entry name" value="SDR"/>
</dbReference>
<comment type="caution">
    <text evidence="3">The sequence shown here is derived from an EMBL/GenBank/DDBJ whole genome shotgun (WGS) entry which is preliminary data.</text>
</comment>
<dbReference type="PRINTS" id="PR00080">
    <property type="entry name" value="SDRFAMILY"/>
</dbReference>
<dbReference type="NCBIfam" id="NF005559">
    <property type="entry name" value="PRK07231.1"/>
    <property type="match status" value="1"/>
</dbReference>
<feature type="domain" description="Ketoreductase" evidence="2">
    <location>
        <begin position="15"/>
        <end position="194"/>
    </location>
</feature>
<keyword evidence="4" id="KW-1185">Reference proteome</keyword>